<feature type="transmembrane region" description="Helical" evidence="1">
    <location>
        <begin position="28"/>
        <end position="48"/>
    </location>
</feature>
<dbReference type="Proteomes" id="UP000004291">
    <property type="component" value="Chromosome"/>
</dbReference>
<dbReference type="HOGENOM" id="CLU_166646_0_0_5"/>
<organism evidence="2 3">
    <name type="scientific">Hoeflea phototrophica (strain DSM 17068 / NCIMB 14078 / DFL-43)</name>
    <dbReference type="NCBI Taxonomy" id="411684"/>
    <lineage>
        <taxon>Bacteria</taxon>
        <taxon>Pseudomonadati</taxon>
        <taxon>Pseudomonadota</taxon>
        <taxon>Alphaproteobacteria</taxon>
        <taxon>Hyphomicrobiales</taxon>
        <taxon>Rhizobiaceae</taxon>
        <taxon>Hoeflea</taxon>
    </lineage>
</organism>
<comment type="caution">
    <text evidence="2">The sequence shown here is derived from an EMBL/GenBank/DDBJ whole genome shotgun (WGS) entry which is preliminary data.</text>
</comment>
<sequence>MASGDFWVTVMDRSGAENQPKRIGAVRVALLFGTAAIALAAILTPLAAERTSSARIAWSPKQFDNITTGSIPTGSNSRVYTVRKSILQDAPGALCIILSDGSTSGDC</sequence>
<evidence type="ECO:0000313" key="3">
    <source>
        <dbReference type="Proteomes" id="UP000004291"/>
    </source>
</evidence>
<keyword evidence="1" id="KW-0812">Transmembrane</keyword>
<dbReference type="eggNOG" id="ENOG5034B0W">
    <property type="taxonomic scope" value="Bacteria"/>
</dbReference>
<keyword evidence="1" id="KW-1133">Transmembrane helix</keyword>
<gene>
    <name evidence="2" type="ORF">HPDFL43_16691</name>
</gene>
<proteinExistence type="predicted"/>
<evidence type="ECO:0000313" key="2">
    <source>
        <dbReference type="EMBL" id="EDQ33132.1"/>
    </source>
</evidence>
<evidence type="ECO:0000256" key="1">
    <source>
        <dbReference type="SAM" id="Phobius"/>
    </source>
</evidence>
<keyword evidence="1" id="KW-0472">Membrane</keyword>
<reference evidence="2 3" key="2">
    <citation type="submission" date="2012-06" db="EMBL/GenBank/DDBJ databases">
        <authorList>
            <person name="Fiebig A."/>
        </authorList>
    </citation>
    <scope>NUCLEOTIDE SEQUENCE [LARGE SCALE GENOMIC DNA]</scope>
    <source>
        <strain evidence="2 3">DFL-43</strain>
    </source>
</reference>
<dbReference type="EMBL" id="ABIA03000004">
    <property type="protein sequence ID" value="EDQ33132.1"/>
    <property type="molecule type" value="Genomic_DNA"/>
</dbReference>
<accession>A9D7S4</accession>
<name>A9D7S4_HOEPD</name>
<keyword evidence="3" id="KW-1185">Reference proteome</keyword>
<dbReference type="RefSeq" id="WP_007199089.1">
    <property type="nucleotide sequence ID" value="NZ_CM002917.1"/>
</dbReference>
<dbReference type="STRING" id="411684.HPDFL43_16691"/>
<dbReference type="AlphaFoldDB" id="A9D7S4"/>
<reference evidence="2 3" key="1">
    <citation type="submission" date="2007-10" db="EMBL/GenBank/DDBJ databases">
        <authorList>
            <person name="Wagner-Dobler I."/>
            <person name="Ferriera S."/>
            <person name="Johnson J."/>
            <person name="Kravitz S."/>
            <person name="Beeson K."/>
            <person name="Sutton G."/>
            <person name="Rogers Y.-H."/>
            <person name="Friedman R."/>
            <person name="Frazier M."/>
            <person name="Venter J.C."/>
        </authorList>
    </citation>
    <scope>NUCLEOTIDE SEQUENCE [LARGE SCALE GENOMIC DNA]</scope>
    <source>
        <strain evidence="2 3">DFL-43</strain>
    </source>
</reference>
<protein>
    <submittedName>
        <fullName evidence="2">Uncharacterized protein</fullName>
    </submittedName>
</protein>